<dbReference type="OrthoDB" id="3254104at2759"/>
<evidence type="ECO:0000256" key="1">
    <source>
        <dbReference type="SAM" id="Phobius"/>
    </source>
</evidence>
<name>A0A8K0SCL6_9HYPO</name>
<keyword evidence="1" id="KW-0472">Membrane</keyword>
<keyword evidence="1" id="KW-1133">Transmembrane helix</keyword>
<feature type="non-terminal residue" evidence="2">
    <location>
        <position position="1"/>
    </location>
</feature>
<protein>
    <submittedName>
        <fullName evidence="2">Uncharacterized protein</fullName>
    </submittedName>
</protein>
<evidence type="ECO:0000313" key="2">
    <source>
        <dbReference type="EMBL" id="KAH7303192.1"/>
    </source>
</evidence>
<organism evidence="2 3">
    <name type="scientific">Stachybotrys elegans</name>
    <dbReference type="NCBI Taxonomy" id="80388"/>
    <lineage>
        <taxon>Eukaryota</taxon>
        <taxon>Fungi</taxon>
        <taxon>Dikarya</taxon>
        <taxon>Ascomycota</taxon>
        <taxon>Pezizomycotina</taxon>
        <taxon>Sordariomycetes</taxon>
        <taxon>Hypocreomycetidae</taxon>
        <taxon>Hypocreales</taxon>
        <taxon>Stachybotryaceae</taxon>
        <taxon>Stachybotrys</taxon>
    </lineage>
</organism>
<keyword evidence="1" id="KW-0812">Transmembrane</keyword>
<feature type="transmembrane region" description="Helical" evidence="1">
    <location>
        <begin position="98"/>
        <end position="119"/>
    </location>
</feature>
<dbReference type="AlphaFoldDB" id="A0A8K0SCL6"/>
<comment type="caution">
    <text evidence="2">The sequence shown here is derived from an EMBL/GenBank/DDBJ whole genome shotgun (WGS) entry which is preliminary data.</text>
</comment>
<reference evidence="2" key="1">
    <citation type="journal article" date="2021" name="Nat. Commun.">
        <title>Genetic determinants of endophytism in the Arabidopsis root mycobiome.</title>
        <authorList>
            <person name="Mesny F."/>
            <person name="Miyauchi S."/>
            <person name="Thiergart T."/>
            <person name="Pickel B."/>
            <person name="Atanasova L."/>
            <person name="Karlsson M."/>
            <person name="Huettel B."/>
            <person name="Barry K.W."/>
            <person name="Haridas S."/>
            <person name="Chen C."/>
            <person name="Bauer D."/>
            <person name="Andreopoulos W."/>
            <person name="Pangilinan J."/>
            <person name="LaButti K."/>
            <person name="Riley R."/>
            <person name="Lipzen A."/>
            <person name="Clum A."/>
            <person name="Drula E."/>
            <person name="Henrissat B."/>
            <person name="Kohler A."/>
            <person name="Grigoriev I.V."/>
            <person name="Martin F.M."/>
            <person name="Hacquard S."/>
        </authorList>
    </citation>
    <scope>NUCLEOTIDE SEQUENCE</scope>
    <source>
        <strain evidence="2">MPI-CAGE-CH-0235</strain>
    </source>
</reference>
<dbReference type="Proteomes" id="UP000813444">
    <property type="component" value="Unassembled WGS sequence"/>
</dbReference>
<sequence length="158" mass="18018">YNDMILENAKEVSYLHSLGAKACTWLLLAGYLTFPSTFASLQDSQFLHKSGKAGNYIASAVENVPLLYVASFCCAFAAIGLIFWVRWRHNYVFLMDRIFEPVVIYSFMGLLPTLQNVYAVHKGEWSITATITGSIVCAWFAFFIIIFSVYRFWLLQIL</sequence>
<proteinExistence type="predicted"/>
<feature type="transmembrane region" description="Helical" evidence="1">
    <location>
        <begin position="12"/>
        <end position="34"/>
    </location>
</feature>
<gene>
    <name evidence="2" type="ORF">B0I35DRAFT_337840</name>
</gene>
<feature type="transmembrane region" description="Helical" evidence="1">
    <location>
        <begin position="66"/>
        <end position="86"/>
    </location>
</feature>
<dbReference type="EMBL" id="JAGPNK010000038">
    <property type="protein sequence ID" value="KAH7303192.1"/>
    <property type="molecule type" value="Genomic_DNA"/>
</dbReference>
<keyword evidence="3" id="KW-1185">Reference proteome</keyword>
<feature type="non-terminal residue" evidence="2">
    <location>
        <position position="158"/>
    </location>
</feature>
<evidence type="ECO:0000313" key="3">
    <source>
        <dbReference type="Proteomes" id="UP000813444"/>
    </source>
</evidence>
<feature type="transmembrane region" description="Helical" evidence="1">
    <location>
        <begin position="125"/>
        <end position="150"/>
    </location>
</feature>
<accession>A0A8K0SCL6</accession>